<dbReference type="KEGG" id="ckh:LVJ77_01420"/>
<keyword evidence="3" id="KW-1185">Reference proteome</keyword>
<feature type="transmembrane region" description="Helical" evidence="1">
    <location>
        <begin position="20"/>
        <end position="45"/>
    </location>
</feature>
<reference evidence="2" key="2">
    <citation type="submission" date="2024-09" db="EMBL/GenBank/DDBJ databases">
        <authorList>
            <person name="Veyrier F.J."/>
        </authorList>
    </citation>
    <scope>NUCLEOTIDE SEQUENCE</scope>
    <source>
        <strain evidence="2">17694</strain>
    </source>
</reference>
<evidence type="ECO:0000256" key="1">
    <source>
        <dbReference type="SAM" id="Phobius"/>
    </source>
</evidence>
<accession>A0A8T9MUZ4</accession>
<dbReference type="EMBL" id="CP091521">
    <property type="protein sequence ID" value="UOP05011.1"/>
    <property type="molecule type" value="Genomic_DNA"/>
</dbReference>
<gene>
    <name evidence="2" type="ORF">LVJ77_01420</name>
</gene>
<keyword evidence="1" id="KW-1133">Transmembrane helix</keyword>
<evidence type="ECO:0000313" key="2">
    <source>
        <dbReference type="EMBL" id="UOP05011.1"/>
    </source>
</evidence>
<evidence type="ECO:0000313" key="3">
    <source>
        <dbReference type="Proteomes" id="UP000831534"/>
    </source>
</evidence>
<dbReference type="RefSeq" id="WP_027009139.1">
    <property type="nucleotide sequence ID" value="NZ_CP091521.1"/>
</dbReference>
<dbReference type="AlphaFoldDB" id="A0A8T9MUZ4"/>
<feature type="transmembrane region" description="Helical" evidence="1">
    <location>
        <begin position="96"/>
        <end position="120"/>
    </location>
</feature>
<keyword evidence="1" id="KW-0812">Transmembrane</keyword>
<organism evidence="2 3">
    <name type="scientific">Conchiformibius kuhniae</name>
    <dbReference type="NCBI Taxonomy" id="211502"/>
    <lineage>
        <taxon>Bacteria</taxon>
        <taxon>Pseudomonadati</taxon>
        <taxon>Pseudomonadota</taxon>
        <taxon>Betaproteobacteria</taxon>
        <taxon>Neisseriales</taxon>
        <taxon>Neisseriaceae</taxon>
        <taxon>Conchiformibius</taxon>
    </lineage>
</organism>
<dbReference type="Proteomes" id="UP000831534">
    <property type="component" value="Chromosome"/>
</dbReference>
<keyword evidence="1" id="KW-0472">Membrane</keyword>
<protein>
    <submittedName>
        <fullName evidence="2">Uncharacterized protein</fullName>
    </submittedName>
</protein>
<name>A0A8T9MUZ4_9NEIS</name>
<proteinExistence type="predicted"/>
<feature type="transmembrane region" description="Helical" evidence="1">
    <location>
        <begin position="57"/>
        <end position="76"/>
    </location>
</feature>
<sequence>MRTEPTNHRPDDDEQDIYDATTVMFVVFGGATAGLLLWLPVWLLLEGRNADLYLRSFLMWGAILGLPASWLTQRSVRKRNLRRDWRGCLKTAVWGAWWHAVTVGSLLCLLVSVFCILFDVRMRIDVFLLLCFGLPAALGAVTALLLSVFLPKPET</sequence>
<feature type="transmembrane region" description="Helical" evidence="1">
    <location>
        <begin position="127"/>
        <end position="150"/>
    </location>
</feature>
<reference evidence="2" key="1">
    <citation type="journal article" date="2022" name="Res Sq">
        <title>Evolution of multicellular longitudinally dividing oral cavity symbionts (Neisseriaceae).</title>
        <authorList>
            <person name="Nyongesa S."/>
            <person name="Weber P."/>
            <person name="Bernet E."/>
            <person name="Pullido F."/>
            <person name="Nieckarz M."/>
            <person name="Delaby M."/>
            <person name="Nieves C."/>
            <person name="Viehboeck T."/>
            <person name="Krause N."/>
            <person name="Rivera-Millot A."/>
            <person name="Nakamura A."/>
            <person name="Vischer N."/>
            <person name="VanNieuwenhze M."/>
            <person name="Brun Y."/>
            <person name="Cava F."/>
            <person name="Bulgheresi S."/>
            <person name="Veyrier F."/>
        </authorList>
    </citation>
    <scope>NUCLEOTIDE SEQUENCE</scope>
    <source>
        <strain evidence="2">17694</strain>
    </source>
</reference>